<dbReference type="Proteomes" id="UP000235114">
    <property type="component" value="Unassembled WGS sequence"/>
</dbReference>
<feature type="compositionally biased region" description="Basic and acidic residues" evidence="1">
    <location>
        <begin position="127"/>
        <end position="137"/>
    </location>
</feature>
<feature type="region of interest" description="Disordered" evidence="1">
    <location>
        <begin position="127"/>
        <end position="190"/>
    </location>
</feature>
<dbReference type="EMBL" id="PGVA01000004">
    <property type="protein sequence ID" value="PLR86152.1"/>
    <property type="molecule type" value="Genomic_DNA"/>
</dbReference>
<sequence>MNRRRPGPSFNHGRSSGPFGQMMGPQQRAKQGGGLLSKIFGRGNQNTGYPGAPGGGFFVVGGQTRSPAATTGSSFLKTLTNPATINGFLNNTQQILNAMQSFGPIVQQYGPLVKNFPAMLKLYKGLKDAPENDGDHAKKTKKDRSRKRSVLESESESWDDLESESESLQDQEDVPLRRPKNGNSVPKIFF</sequence>
<reference evidence="2 4" key="1">
    <citation type="submission" date="2017-11" db="EMBL/GenBank/DDBJ databases">
        <title>Comparitive Functional Genomics of Dry Heat Resistant strains isolated from the Viking Spacecraft.</title>
        <authorList>
            <person name="Seuylemezian A."/>
            <person name="Cooper K."/>
            <person name="Vaishampayan P."/>
        </authorList>
    </citation>
    <scope>NUCLEOTIDE SEQUENCE [LARGE SCALE GENOMIC DNA]</scope>
    <source>
        <strain evidence="2 4">M4.6</strain>
    </source>
</reference>
<evidence type="ECO:0008006" key="6">
    <source>
        <dbReference type="Google" id="ProtNLM"/>
    </source>
</evidence>
<feature type="compositionally biased region" description="Basic residues" evidence="1">
    <location>
        <begin position="138"/>
        <end position="148"/>
    </location>
</feature>
<dbReference type="EMBL" id="PGVD01000013">
    <property type="protein sequence ID" value="PLS00273.1"/>
    <property type="molecule type" value="Genomic_DNA"/>
</dbReference>
<comment type="caution">
    <text evidence="2">The sequence shown here is derived from an EMBL/GenBank/DDBJ whole genome shotgun (WGS) entry which is preliminary data.</text>
</comment>
<dbReference type="OrthoDB" id="2860117at2"/>
<feature type="compositionally biased region" description="Acidic residues" evidence="1">
    <location>
        <begin position="153"/>
        <end position="173"/>
    </location>
</feature>
<gene>
    <name evidence="2" type="ORF">CU635_02470</name>
    <name evidence="3" type="ORF">CVD25_04180</name>
</gene>
<evidence type="ECO:0000256" key="1">
    <source>
        <dbReference type="SAM" id="MobiDB-lite"/>
    </source>
</evidence>
<reference evidence="3 5" key="2">
    <citation type="submission" date="2017-12" db="EMBL/GenBank/DDBJ databases">
        <title>Comparative Functional Genomics of Dry Heat Resistant strains isolated from the Viking Spacecraft.</title>
        <authorList>
            <person name="Seuylemezian A."/>
            <person name="Cooper K."/>
            <person name="Vaishampayan P."/>
        </authorList>
    </citation>
    <scope>NUCLEOTIDE SEQUENCE [LARGE SCALE GENOMIC DNA]</scope>
    <source>
        <strain evidence="3 5">ATCC 29669</strain>
    </source>
</reference>
<evidence type="ECO:0000313" key="3">
    <source>
        <dbReference type="EMBL" id="PLS00273.1"/>
    </source>
</evidence>
<evidence type="ECO:0000313" key="5">
    <source>
        <dbReference type="Proteomes" id="UP000235114"/>
    </source>
</evidence>
<dbReference type="InterPro" id="IPR025571">
    <property type="entry name" value="YqfQ"/>
</dbReference>
<feature type="region of interest" description="Disordered" evidence="1">
    <location>
        <begin position="1"/>
        <end position="32"/>
    </location>
</feature>
<evidence type="ECO:0000313" key="4">
    <source>
        <dbReference type="Proteomes" id="UP000234951"/>
    </source>
</evidence>
<dbReference type="AlphaFoldDB" id="A0A2N5GRT1"/>
<organism evidence="2 4">
    <name type="scientific">Bacillus canaveralius</name>
    <dbReference type="NCBI Taxonomy" id="1403243"/>
    <lineage>
        <taxon>Bacteria</taxon>
        <taxon>Bacillati</taxon>
        <taxon>Bacillota</taxon>
        <taxon>Bacilli</taxon>
        <taxon>Bacillales</taxon>
        <taxon>Bacillaceae</taxon>
        <taxon>Bacillus</taxon>
    </lineage>
</organism>
<dbReference type="Proteomes" id="UP000234951">
    <property type="component" value="Unassembled WGS sequence"/>
</dbReference>
<evidence type="ECO:0000313" key="2">
    <source>
        <dbReference type="EMBL" id="PLR86152.1"/>
    </source>
</evidence>
<proteinExistence type="predicted"/>
<name>A0A2N5GRT1_9BACI</name>
<keyword evidence="5" id="KW-1185">Reference proteome</keyword>
<accession>A0A2N5GRT1</accession>
<protein>
    <recommendedName>
        <fullName evidence="6">YqfQ-like protein</fullName>
    </recommendedName>
</protein>
<dbReference type="Pfam" id="PF14181">
    <property type="entry name" value="YqfQ"/>
    <property type="match status" value="1"/>
</dbReference>